<feature type="binding site" evidence="8">
    <location>
        <position position="150"/>
    </location>
    <ligand>
        <name>(R)-pantoate</name>
        <dbReference type="ChEBI" id="CHEBI:15980"/>
    </ligand>
</feature>
<feature type="binding site" evidence="8">
    <location>
        <position position="57"/>
    </location>
    <ligand>
        <name>(R)-pantoate</name>
        <dbReference type="ChEBI" id="CHEBI:15980"/>
    </ligand>
</feature>
<sequence length="284" mass="31271">MQIIHTVAEFRRWRETAGAVAFVPTMGNLHAGHLALVRTAAQHAPDVAASIFVNRLQFGQGEDFDRYPRTLDEDAAKLRDAGVAVLFAPDEAELYPRVAQHYQVEPPHLQNELCGAFRPGHFRGVATVVAKLFNIVRPDVACFGKKDYQQLMIVQGMVRDLDMAVRIVPVDTGRDTDGLALSSRNRYLSPDERAEAPRLYRVLRRVADALRGGACDYAALERQAAAELSAHGWTVDYVEIREADTLNIARVGMARLVVLAAARLGQTRLIDNVEAFSNGAALAV</sequence>
<comment type="function">
    <text evidence="8">Catalyzes the condensation of pantoate with beta-alanine in an ATP-dependent reaction via a pantoyl-adenylate intermediate.</text>
</comment>
<evidence type="ECO:0000256" key="3">
    <source>
        <dbReference type="ARBA" id="ARBA00022598"/>
    </source>
</evidence>
<organism evidence="9 10">
    <name type="scientific">Conchiformibius kuhniae</name>
    <dbReference type="NCBI Taxonomy" id="211502"/>
    <lineage>
        <taxon>Bacteria</taxon>
        <taxon>Pseudomonadati</taxon>
        <taxon>Pseudomonadota</taxon>
        <taxon>Betaproteobacteria</taxon>
        <taxon>Neisseriales</taxon>
        <taxon>Neisseriaceae</taxon>
        <taxon>Conchiformibius</taxon>
    </lineage>
</organism>
<dbReference type="PANTHER" id="PTHR21299">
    <property type="entry name" value="CYTIDYLATE KINASE/PANTOATE-BETA-ALANINE LIGASE"/>
    <property type="match status" value="1"/>
</dbReference>
<feature type="binding site" evidence="8">
    <location>
        <position position="173"/>
    </location>
    <ligand>
        <name>ATP</name>
        <dbReference type="ChEBI" id="CHEBI:30616"/>
    </ligand>
</feature>
<dbReference type="EC" id="6.3.2.1" evidence="8"/>
<evidence type="ECO:0000313" key="9">
    <source>
        <dbReference type="EMBL" id="XHH50140.1"/>
    </source>
</evidence>
<comment type="miscellaneous">
    <text evidence="8">The reaction proceeds by a bi uni uni bi ping pong mechanism.</text>
</comment>
<evidence type="ECO:0000256" key="2">
    <source>
        <dbReference type="ARBA" id="ARBA00009256"/>
    </source>
</evidence>
<feature type="binding site" evidence="8">
    <location>
        <begin position="26"/>
        <end position="33"/>
    </location>
    <ligand>
        <name>ATP</name>
        <dbReference type="ChEBI" id="CHEBI:30616"/>
    </ligand>
</feature>
<keyword evidence="5 8" id="KW-0547">Nucleotide-binding</keyword>
<comment type="subcellular location">
    <subcellularLocation>
        <location evidence="8">Cytoplasm</location>
    </subcellularLocation>
</comment>
<keyword evidence="8" id="KW-0963">Cytoplasm</keyword>
<dbReference type="EMBL" id="CP091521">
    <property type="protein sequence ID" value="XHH50140.1"/>
    <property type="molecule type" value="Genomic_DNA"/>
</dbReference>
<dbReference type="Proteomes" id="UP000831534">
    <property type="component" value="Chromosome"/>
</dbReference>
<dbReference type="KEGG" id="ckh:LVJ77_00635"/>
<dbReference type="GO" id="GO:0005737">
    <property type="term" value="C:cytoplasm"/>
    <property type="evidence" value="ECO:0007669"/>
    <property type="project" value="UniProtKB-SubCell"/>
</dbReference>
<dbReference type="CDD" id="cd00560">
    <property type="entry name" value="PanC"/>
    <property type="match status" value="1"/>
</dbReference>
<name>A0ABD8B824_9NEIS</name>
<evidence type="ECO:0000256" key="1">
    <source>
        <dbReference type="ARBA" id="ARBA00004990"/>
    </source>
</evidence>
<keyword evidence="6 8" id="KW-0067">ATP-binding</keyword>
<keyword evidence="4 8" id="KW-0566">Pantothenate biosynthesis</keyword>
<evidence type="ECO:0000256" key="8">
    <source>
        <dbReference type="HAMAP-Rule" id="MF_00158"/>
    </source>
</evidence>
<dbReference type="HAMAP" id="MF_00158">
    <property type="entry name" value="PanC"/>
    <property type="match status" value="1"/>
</dbReference>
<feature type="binding site" evidence="8">
    <location>
        <begin position="181"/>
        <end position="184"/>
    </location>
    <ligand>
        <name>ATP</name>
        <dbReference type="ChEBI" id="CHEBI:30616"/>
    </ligand>
</feature>
<dbReference type="Gene3D" id="3.40.50.620">
    <property type="entry name" value="HUPs"/>
    <property type="match status" value="1"/>
</dbReference>
<comment type="similarity">
    <text evidence="2 8">Belongs to the pantothenate synthetase family.</text>
</comment>
<dbReference type="FunFam" id="3.30.1300.10:FF:000001">
    <property type="entry name" value="Pantothenate synthetase"/>
    <property type="match status" value="1"/>
</dbReference>
<dbReference type="InterPro" id="IPR003721">
    <property type="entry name" value="Pantoate_ligase"/>
</dbReference>
<dbReference type="FunFam" id="3.40.50.620:FF:000013">
    <property type="entry name" value="Pantothenate synthetase"/>
    <property type="match status" value="1"/>
</dbReference>
<dbReference type="NCBIfam" id="TIGR00018">
    <property type="entry name" value="panC"/>
    <property type="match status" value="1"/>
</dbReference>
<protein>
    <recommendedName>
        <fullName evidence="8">Pantothenate synthetase</fullName>
        <shortName evidence="8">PS</shortName>
        <ecNumber evidence="8">6.3.2.1</ecNumber>
    </recommendedName>
    <alternativeName>
        <fullName evidence="8">Pantoate--beta-alanine ligase</fullName>
    </alternativeName>
    <alternativeName>
        <fullName evidence="8">Pantoate-activating enzyme</fullName>
    </alternativeName>
</protein>
<keyword evidence="10" id="KW-1185">Reference proteome</keyword>
<feature type="binding site" evidence="8">
    <location>
        <position position="57"/>
    </location>
    <ligand>
        <name>beta-alanine</name>
        <dbReference type="ChEBI" id="CHEBI:57966"/>
    </ligand>
</feature>
<evidence type="ECO:0000256" key="4">
    <source>
        <dbReference type="ARBA" id="ARBA00022655"/>
    </source>
</evidence>
<dbReference type="Pfam" id="PF02569">
    <property type="entry name" value="Pantoate_ligase"/>
    <property type="match status" value="1"/>
</dbReference>
<evidence type="ECO:0000256" key="5">
    <source>
        <dbReference type="ARBA" id="ARBA00022741"/>
    </source>
</evidence>
<evidence type="ECO:0000256" key="6">
    <source>
        <dbReference type="ARBA" id="ARBA00022840"/>
    </source>
</evidence>
<dbReference type="AlphaFoldDB" id="A0ABD8B824"/>
<dbReference type="InterPro" id="IPR014729">
    <property type="entry name" value="Rossmann-like_a/b/a_fold"/>
</dbReference>
<comment type="pathway">
    <text evidence="1 8">Cofactor biosynthesis; (R)-pantothenate biosynthesis; (R)-pantothenate from (R)-pantoate and beta-alanine: step 1/1.</text>
</comment>
<dbReference type="InterPro" id="IPR042176">
    <property type="entry name" value="Pantoate_ligase_C"/>
</dbReference>
<comment type="subunit">
    <text evidence="8">Homodimer.</text>
</comment>
<accession>A0ABD8B824</accession>
<gene>
    <name evidence="8 9" type="primary">panC</name>
    <name evidence="9" type="ORF">LVJ77_00635</name>
</gene>
<dbReference type="GO" id="GO:0004592">
    <property type="term" value="F:pantoate-beta-alanine ligase activity"/>
    <property type="evidence" value="ECO:0007669"/>
    <property type="project" value="UniProtKB-UniRule"/>
</dbReference>
<dbReference type="GO" id="GO:0015940">
    <property type="term" value="P:pantothenate biosynthetic process"/>
    <property type="evidence" value="ECO:0007669"/>
    <property type="project" value="UniProtKB-UniRule"/>
</dbReference>
<feature type="active site" description="Proton donor" evidence="8">
    <location>
        <position position="33"/>
    </location>
</feature>
<feature type="binding site" evidence="8">
    <location>
        <begin position="144"/>
        <end position="147"/>
    </location>
    <ligand>
        <name>ATP</name>
        <dbReference type="ChEBI" id="CHEBI:30616"/>
    </ligand>
</feature>
<dbReference type="Gene3D" id="3.30.1300.10">
    <property type="entry name" value="Pantoate-beta-alanine ligase, C-terminal domain"/>
    <property type="match status" value="1"/>
</dbReference>
<proteinExistence type="inferred from homology"/>
<reference evidence="9 10" key="1">
    <citation type="journal article" date="2022" name="Res Sq">
        <title>Evolution of multicellular longitudinally dividing oral cavity symbionts (Neisseriaceae).</title>
        <authorList>
            <person name="Nyongesa S."/>
            <person name="Weber P."/>
            <person name="Bernet E."/>
            <person name="Pullido F."/>
            <person name="Nieckarz M."/>
            <person name="Delaby M."/>
            <person name="Nieves C."/>
            <person name="Viehboeck T."/>
            <person name="Krause N."/>
            <person name="Rivera-Millot A."/>
            <person name="Nakamura A."/>
            <person name="Vischer N."/>
            <person name="VanNieuwenhze M."/>
            <person name="Brun Y."/>
            <person name="Cava F."/>
            <person name="Bulgheresi S."/>
            <person name="Veyrier F."/>
        </authorList>
    </citation>
    <scope>NUCLEOTIDE SEQUENCE [LARGE SCALE GENOMIC DNA]</scope>
    <source>
        <strain evidence="9 10">17694</strain>
    </source>
</reference>
<comment type="catalytic activity">
    <reaction evidence="7 8">
        <text>(R)-pantoate + beta-alanine + ATP = (R)-pantothenate + AMP + diphosphate + H(+)</text>
        <dbReference type="Rhea" id="RHEA:10912"/>
        <dbReference type="ChEBI" id="CHEBI:15378"/>
        <dbReference type="ChEBI" id="CHEBI:15980"/>
        <dbReference type="ChEBI" id="CHEBI:29032"/>
        <dbReference type="ChEBI" id="CHEBI:30616"/>
        <dbReference type="ChEBI" id="CHEBI:33019"/>
        <dbReference type="ChEBI" id="CHEBI:57966"/>
        <dbReference type="ChEBI" id="CHEBI:456215"/>
        <dbReference type="EC" id="6.3.2.1"/>
    </reaction>
</comment>
<dbReference type="RefSeq" id="WP_027009008.1">
    <property type="nucleotide sequence ID" value="NZ_CP091521.1"/>
</dbReference>
<keyword evidence="3 8" id="KW-0436">Ligase</keyword>
<evidence type="ECO:0000256" key="7">
    <source>
        <dbReference type="ARBA" id="ARBA00048258"/>
    </source>
</evidence>
<dbReference type="SUPFAM" id="SSF52374">
    <property type="entry name" value="Nucleotidylyl transferase"/>
    <property type="match status" value="1"/>
</dbReference>
<dbReference type="PANTHER" id="PTHR21299:SF1">
    <property type="entry name" value="PANTOATE--BETA-ALANINE LIGASE"/>
    <property type="match status" value="1"/>
</dbReference>
<dbReference type="GO" id="GO:0005524">
    <property type="term" value="F:ATP binding"/>
    <property type="evidence" value="ECO:0007669"/>
    <property type="project" value="UniProtKB-KW"/>
</dbReference>
<evidence type="ECO:0000313" key="10">
    <source>
        <dbReference type="Proteomes" id="UP000831534"/>
    </source>
</evidence>